<evidence type="ECO:0008006" key="3">
    <source>
        <dbReference type="Google" id="ProtNLM"/>
    </source>
</evidence>
<evidence type="ECO:0000313" key="2">
    <source>
        <dbReference type="Proteomes" id="UP000263098"/>
    </source>
</evidence>
<comment type="caution">
    <text evidence="1">The sequence shown here is derived from an EMBL/GenBank/DDBJ whole genome shotgun (WGS) entry which is preliminary data.</text>
</comment>
<reference evidence="1 2" key="1">
    <citation type="journal article" date="2018" name="Nat. Biotechnol.">
        <title>A standardized bacterial taxonomy based on genome phylogeny substantially revises the tree of life.</title>
        <authorList>
            <person name="Parks D.H."/>
            <person name="Chuvochina M."/>
            <person name="Waite D.W."/>
            <person name="Rinke C."/>
            <person name="Skarshewski A."/>
            <person name="Chaumeil P.A."/>
            <person name="Hugenholtz P."/>
        </authorList>
    </citation>
    <scope>NUCLEOTIDE SEQUENCE [LARGE SCALE GENOMIC DNA]</scope>
    <source>
        <strain evidence="1">UBA9667</strain>
    </source>
</reference>
<dbReference type="EMBL" id="DPVG01000273">
    <property type="protein sequence ID" value="HCK24626.1"/>
    <property type="molecule type" value="Genomic_DNA"/>
</dbReference>
<proteinExistence type="predicted"/>
<organism evidence="1 2">
    <name type="scientific">Bacteroides graminisolvens</name>
    <dbReference type="NCBI Taxonomy" id="477666"/>
    <lineage>
        <taxon>Bacteria</taxon>
        <taxon>Pseudomonadati</taxon>
        <taxon>Bacteroidota</taxon>
        <taxon>Bacteroidia</taxon>
        <taxon>Bacteroidales</taxon>
        <taxon>Bacteroidaceae</taxon>
        <taxon>Bacteroides</taxon>
    </lineage>
</organism>
<evidence type="ECO:0000313" key="1">
    <source>
        <dbReference type="EMBL" id="HCK24626.1"/>
    </source>
</evidence>
<dbReference type="AlphaFoldDB" id="A0A3D2SIB4"/>
<dbReference type="Proteomes" id="UP000263098">
    <property type="component" value="Unassembled WGS sequence"/>
</dbReference>
<accession>A0A3D2SIB4</accession>
<sequence length="153" mass="17429">KLYLAAETAVDTYKDIRFTSDHMAVLGSVGILPMCKLIREDYMKNTLHWIWDNWNWGKTWGWDYPMTAMNAARLGEPEKAVGALLMEKRTNTYLVNGHNYQDGRLRVYLPGNGGLLTAVAMMCAGWEGCKEQTPGFPKDGKWNVRWEGLNPMP</sequence>
<gene>
    <name evidence="1" type="ORF">DHW31_07600</name>
</gene>
<protein>
    <recommendedName>
        <fullName evidence="3">Linalool dehydratase/isomerase domain-containing protein</fullName>
    </recommendedName>
</protein>
<dbReference type="InterPro" id="IPR008928">
    <property type="entry name" value="6-hairpin_glycosidase_sf"/>
</dbReference>
<dbReference type="GO" id="GO:0005975">
    <property type="term" value="P:carbohydrate metabolic process"/>
    <property type="evidence" value="ECO:0007669"/>
    <property type="project" value="InterPro"/>
</dbReference>
<feature type="non-terminal residue" evidence="1">
    <location>
        <position position="1"/>
    </location>
</feature>
<name>A0A3D2SIB4_9BACE</name>
<dbReference type="SUPFAM" id="SSF48208">
    <property type="entry name" value="Six-hairpin glycosidases"/>
    <property type="match status" value="1"/>
</dbReference>